<name>A0A226DKK3_FOLCA</name>
<feature type="region of interest" description="Disordered" evidence="1">
    <location>
        <begin position="87"/>
        <end position="187"/>
    </location>
</feature>
<reference evidence="2 3" key="1">
    <citation type="submission" date="2015-12" db="EMBL/GenBank/DDBJ databases">
        <title>The genome of Folsomia candida.</title>
        <authorList>
            <person name="Faddeeva A."/>
            <person name="Derks M.F."/>
            <person name="Anvar Y."/>
            <person name="Smit S."/>
            <person name="Van Straalen N."/>
            <person name="Roelofs D."/>
        </authorList>
    </citation>
    <scope>NUCLEOTIDE SEQUENCE [LARGE SCALE GENOMIC DNA]</scope>
    <source>
        <strain evidence="2 3">VU population</strain>
        <tissue evidence="2">Whole body</tissue>
    </source>
</reference>
<gene>
    <name evidence="2" type="ORF">Fcan01_18935</name>
</gene>
<dbReference type="EMBL" id="LNIX01000016">
    <property type="protein sequence ID" value="OXA46065.1"/>
    <property type="molecule type" value="Genomic_DNA"/>
</dbReference>
<dbReference type="PANTHER" id="PTHR34153">
    <property type="entry name" value="SI:CH211-262H13.3-RELATED-RELATED"/>
    <property type="match status" value="1"/>
</dbReference>
<evidence type="ECO:0000313" key="3">
    <source>
        <dbReference type="Proteomes" id="UP000198287"/>
    </source>
</evidence>
<dbReference type="PANTHER" id="PTHR34153:SF2">
    <property type="entry name" value="SI:CH211-262H13.3-RELATED"/>
    <property type="match status" value="1"/>
</dbReference>
<keyword evidence="3" id="KW-1185">Reference proteome</keyword>
<feature type="compositionally biased region" description="Polar residues" evidence="1">
    <location>
        <begin position="144"/>
        <end position="159"/>
    </location>
</feature>
<dbReference type="AlphaFoldDB" id="A0A226DKK3"/>
<protein>
    <recommendedName>
        <fullName evidence="4">DUF4806 domain-containing protein</fullName>
    </recommendedName>
</protein>
<sequence>MPYSIVHFVETDEVEIIPINWLSASKNKCWWPPYKSSERQSKAVMNGDTPNQQVWLSFDVKVLGGGKIFGSYNQAKNNVGKALEETDPEFESDLEQNRSIPTRTIPPPPQYFSLVGEGLQSEKEDGHESSLPGPSDPPSPTNSQQYQGTLSSEQVLSSSHELESRSIPQAEDIDTTFGRDNGTSPNAGNLEFQKWMVRQMNVMKAQLRQLQESVDVLVSNYNWGTKTGGQNEKFPVGLLPVDDESDLKKLEDFAKASRITLITELQKGIRATKDVKIATQRILAKLLTDKYASSYNWIGSRGPKSPFSKSWMKHIIYEAIQGLENLGNADDDEIWEAIKNWLKNSNKRIESDRKKLEKSNAALPLRNTGPESDN</sequence>
<evidence type="ECO:0000256" key="1">
    <source>
        <dbReference type="SAM" id="MobiDB-lite"/>
    </source>
</evidence>
<dbReference type="OrthoDB" id="6784356at2759"/>
<proteinExistence type="predicted"/>
<evidence type="ECO:0000313" key="2">
    <source>
        <dbReference type="EMBL" id="OXA46065.1"/>
    </source>
</evidence>
<feature type="region of interest" description="Disordered" evidence="1">
    <location>
        <begin position="353"/>
        <end position="374"/>
    </location>
</feature>
<comment type="caution">
    <text evidence="2">The sequence shown here is derived from an EMBL/GenBank/DDBJ whole genome shotgun (WGS) entry which is preliminary data.</text>
</comment>
<organism evidence="2 3">
    <name type="scientific">Folsomia candida</name>
    <name type="common">Springtail</name>
    <dbReference type="NCBI Taxonomy" id="158441"/>
    <lineage>
        <taxon>Eukaryota</taxon>
        <taxon>Metazoa</taxon>
        <taxon>Ecdysozoa</taxon>
        <taxon>Arthropoda</taxon>
        <taxon>Hexapoda</taxon>
        <taxon>Collembola</taxon>
        <taxon>Entomobryomorpha</taxon>
        <taxon>Isotomoidea</taxon>
        <taxon>Isotomidae</taxon>
        <taxon>Proisotominae</taxon>
        <taxon>Folsomia</taxon>
    </lineage>
</organism>
<evidence type="ECO:0008006" key="4">
    <source>
        <dbReference type="Google" id="ProtNLM"/>
    </source>
</evidence>
<dbReference type="Proteomes" id="UP000198287">
    <property type="component" value="Unassembled WGS sequence"/>
</dbReference>
<accession>A0A226DKK3</accession>